<protein>
    <submittedName>
        <fullName evidence="6">Carbohydrate ABC transporter substrate-binding protein (CUT1 family)</fullName>
    </submittedName>
</protein>
<evidence type="ECO:0000256" key="3">
    <source>
        <dbReference type="ARBA" id="ARBA00022448"/>
    </source>
</evidence>
<dbReference type="PANTHER" id="PTHR43649:SF31">
    <property type="entry name" value="SN-GLYCEROL-3-PHOSPHATE-BINDING PERIPLASMIC PROTEIN UGPB"/>
    <property type="match status" value="1"/>
</dbReference>
<dbReference type="OrthoDB" id="2509690at2"/>
<evidence type="ECO:0000256" key="4">
    <source>
        <dbReference type="ARBA" id="ARBA00022729"/>
    </source>
</evidence>
<dbReference type="EMBL" id="VIVK01000001">
    <property type="protein sequence ID" value="TWD80140.1"/>
    <property type="molecule type" value="Genomic_DNA"/>
</dbReference>
<evidence type="ECO:0000256" key="1">
    <source>
        <dbReference type="ARBA" id="ARBA00004196"/>
    </source>
</evidence>
<evidence type="ECO:0000256" key="2">
    <source>
        <dbReference type="ARBA" id="ARBA00008520"/>
    </source>
</evidence>
<reference evidence="6 7" key="1">
    <citation type="submission" date="2019-06" db="EMBL/GenBank/DDBJ databases">
        <title>Sequencing the genomes of 1000 actinobacteria strains.</title>
        <authorList>
            <person name="Klenk H.-P."/>
        </authorList>
    </citation>
    <scope>NUCLEOTIDE SEQUENCE [LARGE SCALE GENOMIC DNA]</scope>
    <source>
        <strain evidence="6 7">DSM 24683</strain>
    </source>
</reference>
<feature type="chain" id="PRO_5038488708" evidence="5">
    <location>
        <begin position="24"/>
        <end position="468"/>
    </location>
</feature>
<dbReference type="Proteomes" id="UP000318380">
    <property type="component" value="Unassembled WGS sequence"/>
</dbReference>
<dbReference type="InterPro" id="IPR006059">
    <property type="entry name" value="SBP"/>
</dbReference>
<dbReference type="RefSeq" id="WP_145803888.1">
    <property type="nucleotide sequence ID" value="NZ_VIVK01000001.1"/>
</dbReference>
<dbReference type="Pfam" id="PF13416">
    <property type="entry name" value="SBP_bac_8"/>
    <property type="match status" value="1"/>
</dbReference>
<comment type="caution">
    <text evidence="6">The sequence shown here is derived from an EMBL/GenBank/DDBJ whole genome shotgun (WGS) entry which is preliminary data.</text>
</comment>
<organism evidence="6 7">
    <name type="scientific">Kribbella amoyensis</name>
    <dbReference type="NCBI Taxonomy" id="996641"/>
    <lineage>
        <taxon>Bacteria</taxon>
        <taxon>Bacillati</taxon>
        <taxon>Actinomycetota</taxon>
        <taxon>Actinomycetes</taxon>
        <taxon>Propionibacteriales</taxon>
        <taxon>Kribbellaceae</taxon>
        <taxon>Kribbella</taxon>
    </lineage>
</organism>
<evidence type="ECO:0000313" key="6">
    <source>
        <dbReference type="EMBL" id="TWD80140.1"/>
    </source>
</evidence>
<keyword evidence="7" id="KW-1185">Reference proteome</keyword>
<keyword evidence="3" id="KW-0813">Transport</keyword>
<dbReference type="GO" id="GO:0030313">
    <property type="term" value="C:cell envelope"/>
    <property type="evidence" value="ECO:0007669"/>
    <property type="project" value="UniProtKB-SubCell"/>
</dbReference>
<feature type="signal peptide" evidence="5">
    <location>
        <begin position="1"/>
        <end position="23"/>
    </location>
</feature>
<dbReference type="PANTHER" id="PTHR43649">
    <property type="entry name" value="ARABINOSE-BINDING PROTEIN-RELATED"/>
    <property type="match status" value="1"/>
</dbReference>
<name>A0A561BML7_9ACTN</name>
<accession>A0A561BML7</accession>
<dbReference type="InterPro" id="IPR050490">
    <property type="entry name" value="Bact_solute-bd_prot1"/>
</dbReference>
<keyword evidence="4 5" id="KW-0732">Signal</keyword>
<proteinExistence type="inferred from homology"/>
<evidence type="ECO:0000313" key="7">
    <source>
        <dbReference type="Proteomes" id="UP000318380"/>
    </source>
</evidence>
<dbReference type="SUPFAM" id="SSF53850">
    <property type="entry name" value="Periplasmic binding protein-like II"/>
    <property type="match status" value="1"/>
</dbReference>
<gene>
    <name evidence="6" type="ORF">FB561_1212</name>
</gene>
<evidence type="ECO:0000256" key="5">
    <source>
        <dbReference type="SAM" id="SignalP"/>
    </source>
</evidence>
<comment type="similarity">
    <text evidence="2">Belongs to the bacterial solute-binding protein 1 family.</text>
</comment>
<dbReference type="PROSITE" id="PS51257">
    <property type="entry name" value="PROKAR_LIPOPROTEIN"/>
    <property type="match status" value="1"/>
</dbReference>
<dbReference type="Gene3D" id="3.40.190.10">
    <property type="entry name" value="Periplasmic binding protein-like II"/>
    <property type="match status" value="2"/>
</dbReference>
<comment type="subcellular location">
    <subcellularLocation>
        <location evidence="1">Cell envelope</location>
    </subcellularLocation>
</comment>
<sequence>MRSVRQRRTVTAASLLAVLTLVAAGCGGGDSENAESSGQEAPDASALDTASGVTKVTFWHGMKGANGEAVDQLVKAFNAKNTGKIEVQAVYQGDYDETITKYKTSVQQGNTPSVVQIYDIGSRFMIDSKQTVPIQSFADKDGYTLDSIEPNIANYYSIDNKLNSMPFNTSMPLLYINKEAFVKAGLDPEKPPSNLDEIMAAAKKLTVKQGGKTVQYGFNAAIYGWFVEQLIAQSGTTYCDNENGRKDLATQVNFADEQGVKIATWYQQMVKQGLMPNTGKKTDDAQAVFKSGTSAMHLESTGSLRGYLDAAKGKFTVLTAPFPKLTAADTGGPIIGGASMWIDGPGHSDAEKRASWEFVKFASSPEQQAAWHTGTGYFPINKKALDLPEDKAWVAKYPQFTTAITQLHNTKPTNPSSGCILGVMPQARKAAEDGLEKAVLGTDPAQAMKAAADSIKPQIDQYNKTVKK</sequence>
<dbReference type="AlphaFoldDB" id="A0A561BML7"/>
<dbReference type="CDD" id="cd14748">
    <property type="entry name" value="PBP2_UgpB"/>
    <property type="match status" value="1"/>
</dbReference>